<feature type="domain" description="Fe/B12 periplasmic-binding" evidence="1">
    <location>
        <begin position="4"/>
        <end position="285"/>
    </location>
</feature>
<gene>
    <name evidence="2" type="ORF">V6X51_02155</name>
</gene>
<comment type="caution">
    <text evidence="2">The sequence shown here is derived from an EMBL/GenBank/DDBJ whole genome shotgun (WGS) entry which is preliminary data.</text>
</comment>
<dbReference type="PANTHER" id="PTHR42860">
    <property type="entry name" value="VITAMIN B12-BINDING PROTEIN"/>
    <property type="match status" value="1"/>
</dbReference>
<dbReference type="Pfam" id="PF01497">
    <property type="entry name" value="Peripla_BP_2"/>
    <property type="match status" value="1"/>
</dbReference>
<dbReference type="Proteomes" id="UP001556636">
    <property type="component" value="Unassembled WGS sequence"/>
</dbReference>
<dbReference type="SUPFAM" id="SSF53807">
    <property type="entry name" value="Helical backbone' metal receptor"/>
    <property type="match status" value="1"/>
</dbReference>
<name>A0ABV3RVM5_9GAMM</name>
<evidence type="ECO:0000259" key="1">
    <source>
        <dbReference type="PROSITE" id="PS50983"/>
    </source>
</evidence>
<proteinExistence type="predicted"/>
<dbReference type="PROSITE" id="PS50983">
    <property type="entry name" value="FE_B12_PBP"/>
    <property type="match status" value="1"/>
</dbReference>
<keyword evidence="3" id="KW-1185">Reference proteome</keyword>
<dbReference type="Gene3D" id="3.40.50.1980">
    <property type="entry name" value="Nitrogenase molybdenum iron protein domain"/>
    <property type="match status" value="2"/>
</dbReference>
<dbReference type="PANTHER" id="PTHR42860:SF1">
    <property type="entry name" value="VITAMIN B12-BINDING PROTEIN"/>
    <property type="match status" value="1"/>
</dbReference>
<protein>
    <submittedName>
        <fullName evidence="2">ABC transporter substrate-binding protein</fullName>
    </submittedName>
</protein>
<accession>A0ABV3RVM5</accession>
<dbReference type="InterPro" id="IPR051030">
    <property type="entry name" value="Vitamin_B12-ABC_binding"/>
</dbReference>
<evidence type="ECO:0000313" key="2">
    <source>
        <dbReference type="EMBL" id="MEX0372237.1"/>
    </source>
</evidence>
<dbReference type="InterPro" id="IPR002491">
    <property type="entry name" value="ABC_transptr_periplasmic_BD"/>
</dbReference>
<dbReference type="RefSeq" id="WP_367951010.1">
    <property type="nucleotide sequence ID" value="NZ_JBAKFG010000001.1"/>
</dbReference>
<dbReference type="EMBL" id="JBAKFG010000001">
    <property type="protein sequence ID" value="MEX0372237.1"/>
    <property type="molecule type" value="Genomic_DNA"/>
</dbReference>
<sequence length="311" mass="32533">MSQRIVSLLPGATEIVAALGLGDQLVGISAECDQPPALMDRPRVSLAALETTESDPAAIDREVRDRLARGAPLFQADPETLWALRPDLILSQSLCDVCAATPASLTAEAIGAATVLALDGRDLSGLLQDIRRVAVAAGVPARGEALIAALDRRRHAIAPATGERPRVLAVEWPEPLFIGGHWVPDMIVSAGGRPLNAPGDHSVVIDWDAVRAFAPSHILVLPCGQSLAGAEEGVRRLRGRPGWSELPAVLDARVHLLDGNRFFSRPGPAAVTGLEIVAHLLGTGSSADPAPGAWRTATPTEIRPGACTATE</sequence>
<reference evidence="2 3" key="1">
    <citation type="submission" date="2024-02" db="EMBL/GenBank/DDBJ databases">
        <title>New especies of Spiribacter isolated from saline water.</title>
        <authorList>
            <person name="Leon M.J."/>
            <person name="De La Haba R."/>
            <person name="Sanchez-Porro C."/>
            <person name="Ventosa A."/>
        </authorList>
    </citation>
    <scope>NUCLEOTIDE SEQUENCE [LARGE SCALE GENOMIC DNA]</scope>
    <source>
        <strain evidence="3">ag22IC6-196</strain>
    </source>
</reference>
<evidence type="ECO:0000313" key="3">
    <source>
        <dbReference type="Proteomes" id="UP001556636"/>
    </source>
</evidence>
<organism evidence="2 3">
    <name type="scientific">Spiribacter roseus</name>
    <dbReference type="NCBI Taxonomy" id="1855875"/>
    <lineage>
        <taxon>Bacteria</taxon>
        <taxon>Pseudomonadati</taxon>
        <taxon>Pseudomonadota</taxon>
        <taxon>Gammaproteobacteria</taxon>
        <taxon>Chromatiales</taxon>
        <taxon>Ectothiorhodospiraceae</taxon>
        <taxon>Spiribacter</taxon>
    </lineage>
</organism>